<keyword evidence="1" id="KW-0500">Molybdenum</keyword>
<accession>A0A382KUN1</accession>
<feature type="non-terminal residue" evidence="4">
    <location>
        <position position="1"/>
    </location>
</feature>
<evidence type="ECO:0000313" key="4">
    <source>
        <dbReference type="EMBL" id="SVC28086.1"/>
    </source>
</evidence>
<keyword evidence="2" id="KW-0479">Metal-binding</keyword>
<evidence type="ECO:0008006" key="5">
    <source>
        <dbReference type="Google" id="ProtNLM"/>
    </source>
</evidence>
<dbReference type="InterPro" id="IPR005950">
    <property type="entry name" value="ModA"/>
</dbReference>
<dbReference type="InterPro" id="IPR044084">
    <property type="entry name" value="AvModA-like_subst-bd"/>
</dbReference>
<dbReference type="PANTHER" id="PTHR30632:SF14">
    <property type="entry name" value="TUNGSTATE_MOLYBDATE_CHROMATE-BINDING PROTEIN MODA"/>
    <property type="match status" value="1"/>
</dbReference>
<proteinExistence type="predicted"/>
<dbReference type="InterPro" id="IPR050682">
    <property type="entry name" value="ModA/WtpA"/>
</dbReference>
<name>A0A382KUN1_9ZZZZ</name>
<evidence type="ECO:0000256" key="3">
    <source>
        <dbReference type="ARBA" id="ARBA00022729"/>
    </source>
</evidence>
<dbReference type="Pfam" id="PF13531">
    <property type="entry name" value="SBP_bac_11"/>
    <property type="match status" value="1"/>
</dbReference>
<evidence type="ECO:0000256" key="2">
    <source>
        <dbReference type="ARBA" id="ARBA00022723"/>
    </source>
</evidence>
<dbReference type="CDD" id="cd13539">
    <property type="entry name" value="PBP2_AvModA"/>
    <property type="match status" value="1"/>
</dbReference>
<dbReference type="GO" id="GO:0030973">
    <property type="term" value="F:molybdate ion binding"/>
    <property type="evidence" value="ECO:0007669"/>
    <property type="project" value="InterPro"/>
</dbReference>
<dbReference type="NCBIfam" id="TIGR01256">
    <property type="entry name" value="modA"/>
    <property type="match status" value="1"/>
</dbReference>
<dbReference type="EMBL" id="UINC01082900">
    <property type="protein sequence ID" value="SVC28086.1"/>
    <property type="molecule type" value="Genomic_DNA"/>
</dbReference>
<dbReference type="SUPFAM" id="SSF53850">
    <property type="entry name" value="Periplasmic binding protein-like II"/>
    <property type="match status" value="1"/>
</dbReference>
<reference evidence="4" key="1">
    <citation type="submission" date="2018-05" db="EMBL/GenBank/DDBJ databases">
        <authorList>
            <person name="Lanie J.A."/>
            <person name="Ng W.-L."/>
            <person name="Kazmierczak K.M."/>
            <person name="Andrzejewski T.M."/>
            <person name="Davidsen T.M."/>
            <person name="Wayne K.J."/>
            <person name="Tettelin H."/>
            <person name="Glass J.I."/>
            <person name="Rusch D."/>
            <person name="Podicherti R."/>
            <person name="Tsui H.-C.T."/>
            <person name="Winkler M.E."/>
        </authorList>
    </citation>
    <scope>NUCLEOTIDE SEQUENCE</scope>
</reference>
<dbReference type="PIRSF" id="PIRSF004846">
    <property type="entry name" value="ModA"/>
    <property type="match status" value="1"/>
</dbReference>
<dbReference type="FunFam" id="3.40.190.10:FF:000035">
    <property type="entry name" value="Molybdate ABC transporter substrate-binding protein"/>
    <property type="match status" value="1"/>
</dbReference>
<dbReference type="GO" id="GO:0015689">
    <property type="term" value="P:molybdate ion transport"/>
    <property type="evidence" value="ECO:0007669"/>
    <property type="project" value="InterPro"/>
</dbReference>
<gene>
    <name evidence="4" type="ORF">METZ01_LOCUS280940</name>
</gene>
<evidence type="ECO:0000256" key="1">
    <source>
        <dbReference type="ARBA" id="ARBA00022505"/>
    </source>
</evidence>
<dbReference type="AlphaFoldDB" id="A0A382KUN1"/>
<dbReference type="GO" id="GO:0046872">
    <property type="term" value="F:metal ion binding"/>
    <property type="evidence" value="ECO:0007669"/>
    <property type="project" value="UniProtKB-KW"/>
</dbReference>
<keyword evidence="3" id="KW-0732">Signal</keyword>
<dbReference type="PANTHER" id="PTHR30632">
    <property type="entry name" value="MOLYBDATE-BINDING PERIPLASMIC PROTEIN"/>
    <property type="match status" value="1"/>
</dbReference>
<protein>
    <recommendedName>
        <fullName evidence="5">Molybdate ABC transporter substrate-binding protein</fullName>
    </recommendedName>
</protein>
<organism evidence="4">
    <name type="scientific">marine metagenome</name>
    <dbReference type="NCBI Taxonomy" id="408172"/>
    <lineage>
        <taxon>unclassified sequences</taxon>
        <taxon>metagenomes</taxon>
        <taxon>ecological metagenomes</taxon>
    </lineage>
</organism>
<dbReference type="Gene3D" id="3.40.190.10">
    <property type="entry name" value="Periplasmic binding protein-like II"/>
    <property type="match status" value="2"/>
</dbReference>
<sequence>VAQANEIQAAVATNFHNAFREIVVQFERKTGHKVLIISGSTGKLYAQIVNGAPFELFLAADGRRPGLLEKESKAVPGTRFTYALGKITLWSPNPDAISGNGESILRKKNFAHIAMTDPITAPYGKAALQTLQKLGLWKEVQSLVVQGQNVGQTFQFVSSQNAELGFVALSQVLDPKNHKKGSRWDIPDELYDPLEQDVIILEKGKNNPGARALWNFLRDESVKRTINKYGYGLP</sequence>